<dbReference type="PANTHER" id="PTHR47396">
    <property type="entry name" value="TYPE I RESTRICTION ENZYME ECOKI R PROTEIN"/>
    <property type="match status" value="1"/>
</dbReference>
<dbReference type="PANTHER" id="PTHR47396:SF1">
    <property type="entry name" value="ATP-DEPENDENT HELICASE IRC3-RELATED"/>
    <property type="match status" value="1"/>
</dbReference>
<dbReference type="Pfam" id="PF04851">
    <property type="entry name" value="ResIII"/>
    <property type="match status" value="1"/>
</dbReference>
<keyword evidence="5" id="KW-1185">Reference proteome</keyword>
<dbReference type="RefSeq" id="WP_089355800.1">
    <property type="nucleotide sequence ID" value="NZ_FZPD01000002.1"/>
</dbReference>
<dbReference type="InterPro" id="IPR027417">
    <property type="entry name" value="P-loop_NTPase"/>
</dbReference>
<evidence type="ECO:0000259" key="3">
    <source>
        <dbReference type="PROSITE" id="PS51192"/>
    </source>
</evidence>
<dbReference type="InterPro" id="IPR014001">
    <property type="entry name" value="Helicase_ATP-bd"/>
</dbReference>
<dbReference type="Gene3D" id="3.40.50.300">
    <property type="entry name" value="P-loop containing nucleotide triphosphate hydrolases"/>
    <property type="match status" value="2"/>
</dbReference>
<keyword evidence="1" id="KW-0175">Coiled coil</keyword>
<dbReference type="GO" id="GO:0003677">
    <property type="term" value="F:DNA binding"/>
    <property type="evidence" value="ECO:0007669"/>
    <property type="project" value="InterPro"/>
</dbReference>
<organism evidence="4 5">
    <name type="scientific">Ekhidna lutea</name>
    <dbReference type="NCBI Taxonomy" id="447679"/>
    <lineage>
        <taxon>Bacteria</taxon>
        <taxon>Pseudomonadati</taxon>
        <taxon>Bacteroidota</taxon>
        <taxon>Cytophagia</taxon>
        <taxon>Cytophagales</taxon>
        <taxon>Reichenbachiellaceae</taxon>
        <taxon>Ekhidna</taxon>
    </lineage>
</organism>
<dbReference type="OrthoDB" id="9759819at2"/>
<accession>A0A239GXA5</accession>
<dbReference type="PROSITE" id="PS51192">
    <property type="entry name" value="HELICASE_ATP_BIND_1"/>
    <property type="match status" value="1"/>
</dbReference>
<protein>
    <submittedName>
        <fullName evidence="4">Type III restriction enzyme, res subunit</fullName>
    </submittedName>
</protein>
<keyword evidence="2" id="KW-1133">Transmembrane helix</keyword>
<dbReference type="InterPro" id="IPR050742">
    <property type="entry name" value="Helicase_Restrict-Modif_Enz"/>
</dbReference>
<keyword evidence="2" id="KW-0472">Membrane</keyword>
<proteinExistence type="predicted"/>
<dbReference type="CDD" id="cd18785">
    <property type="entry name" value="SF2_C"/>
    <property type="match status" value="1"/>
</dbReference>
<name>A0A239GXA5_EKHLU</name>
<evidence type="ECO:0000256" key="2">
    <source>
        <dbReference type="SAM" id="Phobius"/>
    </source>
</evidence>
<evidence type="ECO:0000256" key="1">
    <source>
        <dbReference type="SAM" id="Coils"/>
    </source>
</evidence>
<gene>
    <name evidence="4" type="ORF">SAMN05421640_1036</name>
</gene>
<evidence type="ECO:0000313" key="4">
    <source>
        <dbReference type="EMBL" id="SNS73398.1"/>
    </source>
</evidence>
<feature type="domain" description="Helicase ATP-binding" evidence="3">
    <location>
        <begin position="25"/>
        <end position="209"/>
    </location>
</feature>
<dbReference type="GO" id="GO:0005829">
    <property type="term" value="C:cytosol"/>
    <property type="evidence" value="ECO:0007669"/>
    <property type="project" value="TreeGrafter"/>
</dbReference>
<keyword evidence="2" id="KW-0812">Transmembrane</keyword>
<dbReference type="GO" id="GO:0005524">
    <property type="term" value="F:ATP binding"/>
    <property type="evidence" value="ECO:0007669"/>
    <property type="project" value="InterPro"/>
</dbReference>
<dbReference type="SMART" id="SM00487">
    <property type="entry name" value="DEXDc"/>
    <property type="match status" value="1"/>
</dbReference>
<dbReference type="Proteomes" id="UP000198393">
    <property type="component" value="Unassembled WGS sequence"/>
</dbReference>
<evidence type="ECO:0000313" key="5">
    <source>
        <dbReference type="Proteomes" id="UP000198393"/>
    </source>
</evidence>
<reference evidence="4 5" key="1">
    <citation type="submission" date="2017-06" db="EMBL/GenBank/DDBJ databases">
        <authorList>
            <person name="Kim H.J."/>
            <person name="Triplett B.A."/>
        </authorList>
    </citation>
    <scope>NUCLEOTIDE SEQUENCE [LARGE SCALE GENOMIC DNA]</scope>
    <source>
        <strain evidence="4 5">DSM 19307</strain>
    </source>
</reference>
<dbReference type="InterPro" id="IPR006935">
    <property type="entry name" value="Helicase/UvrB_N"/>
</dbReference>
<dbReference type="AlphaFoldDB" id="A0A239GXA5"/>
<feature type="transmembrane region" description="Helical" evidence="2">
    <location>
        <begin position="719"/>
        <end position="738"/>
    </location>
</feature>
<feature type="coiled-coil region" evidence="1">
    <location>
        <begin position="108"/>
        <end position="135"/>
    </location>
</feature>
<dbReference type="EMBL" id="FZPD01000002">
    <property type="protein sequence ID" value="SNS73398.1"/>
    <property type="molecule type" value="Genomic_DNA"/>
</dbReference>
<dbReference type="GO" id="GO:0016787">
    <property type="term" value="F:hydrolase activity"/>
    <property type="evidence" value="ECO:0007669"/>
    <property type="project" value="InterPro"/>
</dbReference>
<sequence length="903" mass="103764">MKVFPDNIVFKYPWRNYQQRVLDELDEHLEDDHLHVIAPPGSGKTVLGLEVMIRLGKPTLVLAPTIAIRNQWIERFCELFLQVEKRPKWISTDIKNPKLVTVSTYQGLHAACTDSKTIEDEFEELEDETTEEDENGLQPTKLDVVIKSLKEANLGTIVVDEAHHLKNAWWKSLIQIKDSLNPIIVGLTATPPYDVSYTEWSRYIELNGPVDTEISVPELIKEGDLCPHQDYILVSEPTESELEKIKMYRKSTEDIFERLSQDDFIVSILNSSELIKSPVTQLEWIYSNMEYYSAILIYLNHNDVAIEDRHVKITGNKPSKLPKLTKEWLELLLEFYLKKLDSEDEEVIKHQKETSLILRKAGVMERGRINFTDDSKIERFLTSSLGKLESINRITEFESNHLKDDLRQVILGDFIRKEYLSDSIEINKLGVIPIFESLRRKKFQTIKIGVLTGSLIIIPKTALSKLTEVSSKYGIDKIPTKPLEYDQDYLIVNVTDKMRHDIVHIVTQTFESGEITVLVGTKSLLGEGWDAPSINALILASFVGSFVLSNQMRGRAIRTVRSNHKKTGNIWHLACSDPTSSGGGKDLETLNRRFKSFVGISERENRTIENGLNRLMVPKNLDQVSANSFNQRMFSSAADRELLKNQWHEAIENGNTLVEEIKIPFEEEKDYKALKNLYLNKTIKYVLVELGLGLSFYAHEFMGQLPRLRNLFRTQEGRWTVLTFFVLGALAFFGRKLYQAFRLFVKYRDISKDIDHIGNALLRTLIDTKHIHSDISELKVESTVNQYGEVFCHLEGGTTFEKAVFIKALQEIVTPVDNPRYLIIRKSTFLSLINQKDYHSVPDVLGKHKSLANQLASYWKDLVGNCSLIFTRNPQGRAILLKARFNSLASEFHEKVERTNRWK</sequence>
<dbReference type="SUPFAM" id="SSF52540">
    <property type="entry name" value="P-loop containing nucleoside triphosphate hydrolases"/>
    <property type="match status" value="1"/>
</dbReference>